<dbReference type="PRINTS" id="PR00420">
    <property type="entry name" value="RNGMNOXGNASE"/>
</dbReference>
<dbReference type="InterPro" id="IPR002938">
    <property type="entry name" value="FAD-bd"/>
</dbReference>
<dbReference type="GO" id="GO:0071949">
    <property type="term" value="F:FAD binding"/>
    <property type="evidence" value="ECO:0007669"/>
    <property type="project" value="InterPro"/>
</dbReference>
<dbReference type="PANTHER" id="PTHR47178:SF3">
    <property type="entry name" value="FAD-BINDING DOMAIN-CONTAINING PROTEIN"/>
    <property type="match status" value="1"/>
</dbReference>
<evidence type="ECO:0000256" key="3">
    <source>
        <dbReference type="ARBA" id="ARBA00022827"/>
    </source>
</evidence>
<feature type="domain" description="FAD-binding" evidence="6">
    <location>
        <begin position="20"/>
        <end position="186"/>
    </location>
</feature>
<comment type="cofactor">
    <cofactor evidence="1">
        <name>FAD</name>
        <dbReference type="ChEBI" id="CHEBI:57692"/>
    </cofactor>
</comment>
<dbReference type="EMBL" id="JZBS01001502">
    <property type="protein sequence ID" value="KKK22384.1"/>
    <property type="molecule type" value="Genomic_DNA"/>
</dbReference>
<dbReference type="SUPFAM" id="SSF51905">
    <property type="entry name" value="FAD/NAD(P)-binding domain"/>
    <property type="match status" value="1"/>
</dbReference>
<keyword evidence="3" id="KW-0274">FAD</keyword>
<gene>
    <name evidence="7" type="ORF">ARAM_002229</name>
</gene>
<dbReference type="InterPro" id="IPR036188">
    <property type="entry name" value="FAD/NAD-bd_sf"/>
</dbReference>
<feature type="domain" description="FAD-binding" evidence="6">
    <location>
        <begin position="324"/>
        <end position="387"/>
    </location>
</feature>
<organism evidence="7 8">
    <name type="scientific">Aspergillus rambellii</name>
    <dbReference type="NCBI Taxonomy" id="308745"/>
    <lineage>
        <taxon>Eukaryota</taxon>
        <taxon>Fungi</taxon>
        <taxon>Dikarya</taxon>
        <taxon>Ascomycota</taxon>
        <taxon>Pezizomycotina</taxon>
        <taxon>Eurotiomycetes</taxon>
        <taxon>Eurotiomycetidae</taxon>
        <taxon>Eurotiales</taxon>
        <taxon>Aspergillaceae</taxon>
        <taxon>Aspergillus</taxon>
        <taxon>Aspergillus subgen. Nidulantes</taxon>
    </lineage>
</organism>
<dbReference type="PANTHER" id="PTHR47178">
    <property type="entry name" value="MONOOXYGENASE, FAD-BINDING"/>
    <property type="match status" value="1"/>
</dbReference>
<evidence type="ECO:0000256" key="1">
    <source>
        <dbReference type="ARBA" id="ARBA00001974"/>
    </source>
</evidence>
<name>A0A0F8US26_9EURO</name>
<dbReference type="Proteomes" id="UP000034291">
    <property type="component" value="Unassembled WGS sequence"/>
</dbReference>
<evidence type="ECO:0000256" key="4">
    <source>
        <dbReference type="ARBA" id="ARBA00023002"/>
    </source>
</evidence>
<evidence type="ECO:0000313" key="8">
    <source>
        <dbReference type="Proteomes" id="UP000034291"/>
    </source>
</evidence>
<dbReference type="AlphaFoldDB" id="A0A0F8US26"/>
<keyword evidence="8" id="KW-1185">Reference proteome</keyword>
<reference evidence="7 8" key="1">
    <citation type="submission" date="2015-02" db="EMBL/GenBank/DDBJ databases">
        <title>Draft Genome Sequences of Two Closely-Related Aflatoxigenic Aspergillus Species Obtained from the Cote d'Ivoire.</title>
        <authorList>
            <person name="Moore G.G."/>
            <person name="Beltz S.B."/>
            <person name="Mack B.M."/>
        </authorList>
    </citation>
    <scope>NUCLEOTIDE SEQUENCE [LARGE SCALE GENOMIC DNA]</scope>
    <source>
        <strain evidence="7 8">SRRC1468</strain>
    </source>
</reference>
<keyword evidence="5" id="KW-0503">Monooxygenase</keyword>
<evidence type="ECO:0000256" key="2">
    <source>
        <dbReference type="ARBA" id="ARBA00022630"/>
    </source>
</evidence>
<keyword evidence="4" id="KW-0560">Oxidoreductase</keyword>
<dbReference type="Pfam" id="PF01494">
    <property type="entry name" value="FAD_binding_3"/>
    <property type="match status" value="2"/>
</dbReference>
<dbReference type="OrthoDB" id="47494at2759"/>
<evidence type="ECO:0000256" key="5">
    <source>
        <dbReference type="ARBA" id="ARBA00023033"/>
    </source>
</evidence>
<accession>A0A0F8US26</accession>
<dbReference type="GO" id="GO:0004497">
    <property type="term" value="F:monooxygenase activity"/>
    <property type="evidence" value="ECO:0007669"/>
    <property type="project" value="UniProtKB-KW"/>
</dbReference>
<dbReference type="STRING" id="308745.A0A0F8US26"/>
<evidence type="ECO:0000259" key="6">
    <source>
        <dbReference type="Pfam" id="PF01494"/>
    </source>
</evidence>
<proteinExistence type="predicted"/>
<evidence type="ECO:0000313" key="7">
    <source>
        <dbReference type="EMBL" id="KKK22384.1"/>
    </source>
</evidence>
<comment type="caution">
    <text evidence="7">The sequence shown here is derived from an EMBL/GenBank/DDBJ whole genome shotgun (WGS) entry which is preliminary data.</text>
</comment>
<keyword evidence="2" id="KW-0285">Flavoprotein</keyword>
<protein>
    <recommendedName>
        <fullName evidence="6">FAD-binding domain-containing protein</fullName>
    </recommendedName>
</protein>
<sequence length="424" mass="46657">MSAQLPHNGESLSSGMANCRTTVLIVGAGSTGLALAQGLTKAGIACIVAEKHANLHMYARDWNMGLFWGVDAFRSLLPDGAWERIQSVQVDPNTPTAAEDWLKVINAQSGDQIAALRIPFFYRLRRSKLRQFLADGLDIRYGKKLTAIEFAPGGGQASAVFADRSRIASSLIVGADGAHSTVRQLLLGPVLSAPQRLPYCATFVQARFSREQALFLRGFHPLYLSGISPTNRYAFFGMHDVADPERPETWTFFFYISWESPVAEQDLTAYWSNSQHLQQVKTYAQELTDPWRSAALWLPDSHPVWYMGLTNFDPGAEGHRWDSHGGRVTLAGDAAHAMTYQRGQGLNHSITDAANLCRAMTDVATGTTVQAAAIRAYEDEMIQRAGDEVRTSAQNTAMLHDWESARGSPIVRTGLQPNPEVMTE</sequence>
<dbReference type="Gene3D" id="3.50.50.60">
    <property type="entry name" value="FAD/NAD(P)-binding domain"/>
    <property type="match status" value="1"/>
</dbReference>